<feature type="binding site" evidence="2">
    <location>
        <position position="86"/>
    </location>
    <ligand>
        <name>substrate</name>
    </ligand>
</feature>
<feature type="active site" evidence="2">
    <location>
        <position position="37"/>
    </location>
</feature>
<accession>F1T540</accession>
<feature type="binding site" evidence="2">
    <location>
        <begin position="38"/>
        <end position="41"/>
    </location>
    <ligand>
        <name>substrate</name>
    </ligand>
</feature>
<evidence type="ECO:0000313" key="3">
    <source>
        <dbReference type="EMBL" id="EGF23806.1"/>
    </source>
</evidence>
<dbReference type="eggNOG" id="COG0020">
    <property type="taxonomic scope" value="Bacteria"/>
</dbReference>
<comment type="subunit">
    <text evidence="2">Homodimer.</text>
</comment>
<proteinExistence type="inferred from homology"/>
<feature type="binding site" evidence="2">
    <location>
        <position position="42"/>
    </location>
    <ligand>
        <name>substrate</name>
    </ligand>
</feature>
<feature type="binding site" evidence="2">
    <location>
        <begin position="82"/>
        <end position="84"/>
    </location>
    <ligand>
        <name>substrate</name>
    </ligand>
</feature>
<dbReference type="EMBL" id="ACGK02000001">
    <property type="protein sequence ID" value="EGF23806.1"/>
    <property type="molecule type" value="Genomic_DNA"/>
</dbReference>
<dbReference type="SUPFAM" id="SSF64005">
    <property type="entry name" value="Undecaprenyl diphosphate synthase"/>
    <property type="match status" value="1"/>
</dbReference>
<keyword evidence="4" id="KW-1185">Reference proteome</keyword>
<name>F1T540_9ACTN</name>
<organism evidence="3 4">
    <name type="scientific">Fannyhessea vaginae DSM 15829</name>
    <dbReference type="NCBI Taxonomy" id="525256"/>
    <lineage>
        <taxon>Bacteria</taxon>
        <taxon>Bacillati</taxon>
        <taxon>Actinomycetota</taxon>
        <taxon>Coriobacteriia</taxon>
        <taxon>Coriobacteriales</taxon>
        <taxon>Atopobiaceae</taxon>
        <taxon>Fannyhessea</taxon>
    </lineage>
</organism>
<dbReference type="HAMAP" id="MF_01139">
    <property type="entry name" value="ISPT"/>
    <property type="match status" value="1"/>
</dbReference>
<dbReference type="PANTHER" id="PTHR10291">
    <property type="entry name" value="DEHYDRODOLICHYL DIPHOSPHATE SYNTHASE FAMILY MEMBER"/>
    <property type="match status" value="1"/>
</dbReference>
<dbReference type="Pfam" id="PF01255">
    <property type="entry name" value="Prenyltransf"/>
    <property type="match status" value="1"/>
</dbReference>
<sequence>MSISQELESYFSCPPDDTSLSDISLNRLPSHVSIIMDGNGRWAQARGLDRALGHKAGVSSLKEIVTASVRLGIKVLSVYAFSTENWKRPQHEVTLLMHLFATTLVKELPLFAQENVRLRFFGNIDALPATTRKVFKQGLQQTQHNTGMVFALAVNYGGRYDLVQAAQSIATQVQDGKLKPSDIDEEVLSSYLYTSGLPDPDLVIRTSGEMRLSNYLLYQIAYSELYITKTLWPDFTKWDFLRAIKSYQERTRRFGGVRS</sequence>
<keyword evidence="2" id="KW-0479">Metal-binding</keyword>
<dbReference type="CDD" id="cd00475">
    <property type="entry name" value="Cis_IPPS"/>
    <property type="match status" value="1"/>
</dbReference>
<dbReference type="FunFam" id="3.40.1180.10:FF:000001">
    <property type="entry name" value="(2E,6E)-farnesyl-diphosphate-specific ditrans,polycis-undecaprenyl-diphosphate synthase"/>
    <property type="match status" value="1"/>
</dbReference>
<dbReference type="GO" id="GO:0045547">
    <property type="term" value="F:ditrans,polycis-polyprenyl diphosphate synthase [(2E,6E)-farnesyl diphosphate specific] activity"/>
    <property type="evidence" value="ECO:0007669"/>
    <property type="project" value="TreeGrafter"/>
</dbReference>
<dbReference type="InterPro" id="IPR036424">
    <property type="entry name" value="UPP_synth-like_sf"/>
</dbReference>
<dbReference type="OrthoDB" id="4191603at2"/>
<feature type="binding site" evidence="2">
    <location>
        <begin position="211"/>
        <end position="213"/>
    </location>
    <ligand>
        <name>substrate</name>
    </ligand>
</feature>
<feature type="binding site" evidence="2">
    <location>
        <position position="88"/>
    </location>
    <ligand>
        <name>substrate</name>
    </ligand>
</feature>
<dbReference type="RefSeq" id="WP_006302935.1">
    <property type="nucleotide sequence ID" value="NZ_ACGK02000001.1"/>
</dbReference>
<reference evidence="3 4" key="1">
    <citation type="submission" date="2011-02" db="EMBL/GenBank/DDBJ databases">
        <authorList>
            <person name="Muzny D."/>
            <person name="Qin X."/>
            <person name="Buhay C."/>
            <person name="Dugan-Rocha S."/>
            <person name="Ding Y."/>
            <person name="Chen G."/>
            <person name="Hawes A."/>
            <person name="Holder M."/>
            <person name="Jhangiani S."/>
            <person name="Johnson A."/>
            <person name="Khan Z."/>
            <person name="Li Z."/>
            <person name="Liu W."/>
            <person name="Liu X."/>
            <person name="Perez L."/>
            <person name="Shen H."/>
            <person name="Wang Q."/>
            <person name="Watt J."/>
            <person name="Xi L."/>
            <person name="Xin Y."/>
            <person name="Zhou J."/>
            <person name="Deng J."/>
            <person name="Jiang H."/>
            <person name="Liu Y."/>
            <person name="Qu J."/>
            <person name="Song X.-Z."/>
            <person name="Zhang L."/>
            <person name="Villasana D."/>
            <person name="Johnson A."/>
            <person name="Liu J."/>
            <person name="Liyanage D."/>
            <person name="Lorensuhewa L."/>
            <person name="Robinson T."/>
            <person name="Song A."/>
            <person name="Song B.-B."/>
            <person name="Dinh H."/>
            <person name="Thornton R."/>
            <person name="Coyle M."/>
            <person name="Francisco L."/>
            <person name="Jackson L."/>
            <person name="Javaid M."/>
            <person name="Korchina V."/>
            <person name="Kovar C."/>
            <person name="Mata R."/>
            <person name="Mathew T."/>
            <person name="Ngo R."/>
            <person name="Nguyen L."/>
            <person name="Nguyen N."/>
            <person name="Okwuonu G."/>
            <person name="Ongeri F."/>
            <person name="Pham C."/>
            <person name="Simmons D."/>
            <person name="Wilczek-Boney K."/>
            <person name="Hale W."/>
            <person name="Jakkamsetti A."/>
            <person name="Pham P."/>
            <person name="Ruth R."/>
            <person name="San Lucas F."/>
            <person name="Warren J."/>
            <person name="Zhang J."/>
            <person name="Zhao Z."/>
            <person name="Zhou C."/>
            <person name="Zhu D."/>
            <person name="Lee S."/>
            <person name="Bess C."/>
            <person name="Blankenburg K."/>
            <person name="Forbes L."/>
            <person name="Fu Q."/>
            <person name="Gubbala S."/>
            <person name="Hirani K."/>
            <person name="Jayaseelan J.C."/>
            <person name="Lara F."/>
            <person name="Munidasa M."/>
            <person name="Palculict T."/>
            <person name="Patil S."/>
            <person name="Pu L.-L."/>
            <person name="Saada N."/>
            <person name="Tang L."/>
            <person name="Weissenberger G."/>
            <person name="Zhu Y."/>
            <person name="Hemphill L."/>
            <person name="Shang Y."/>
            <person name="Youmans B."/>
            <person name="Ayvaz T."/>
            <person name="Ross M."/>
            <person name="Santibanez J."/>
            <person name="Aqrawi P."/>
            <person name="Gross S."/>
            <person name="Joshi V."/>
            <person name="Fowler G."/>
            <person name="Nazareth L."/>
            <person name="Reid J."/>
            <person name="Worley K."/>
            <person name="Petrosino J."/>
            <person name="Highlander S."/>
            <person name="Gibbs R."/>
        </authorList>
    </citation>
    <scope>NUCLEOTIDE SEQUENCE [LARGE SCALE GENOMIC DNA]</scope>
    <source>
        <strain evidence="3 4">DSM 15829</strain>
    </source>
</reference>
<keyword evidence="2" id="KW-0460">Magnesium</keyword>
<dbReference type="Proteomes" id="UP000005947">
    <property type="component" value="Unassembled WGS sequence"/>
</dbReference>
<evidence type="ECO:0000313" key="4">
    <source>
        <dbReference type="Proteomes" id="UP000005947"/>
    </source>
</evidence>
<dbReference type="InterPro" id="IPR018520">
    <property type="entry name" value="UPP_synth-like_CS"/>
</dbReference>
<dbReference type="GO" id="GO:0000287">
    <property type="term" value="F:magnesium ion binding"/>
    <property type="evidence" value="ECO:0007669"/>
    <property type="project" value="UniProtKB-UniRule"/>
</dbReference>
<protein>
    <recommendedName>
        <fullName evidence="2">Isoprenyl transferase</fullName>
        <ecNumber evidence="2">2.5.1.-</ecNumber>
    </recommendedName>
</protein>
<feature type="active site" description="Proton acceptor" evidence="2">
    <location>
        <position position="85"/>
    </location>
</feature>
<dbReference type="EC" id="2.5.1.-" evidence="2"/>
<dbReference type="PANTHER" id="PTHR10291:SF0">
    <property type="entry name" value="DEHYDRODOLICHYL DIPHOSPHATE SYNTHASE 2"/>
    <property type="match status" value="1"/>
</dbReference>
<dbReference type="AlphaFoldDB" id="F1T540"/>
<feature type="binding site" evidence="2">
    <location>
        <position position="54"/>
    </location>
    <ligand>
        <name>substrate</name>
    </ligand>
</feature>
<dbReference type="Gene3D" id="3.40.1180.10">
    <property type="entry name" value="Decaprenyl diphosphate synthase-like"/>
    <property type="match status" value="1"/>
</dbReference>
<comment type="similarity">
    <text evidence="2">Belongs to the UPP synthase family.</text>
</comment>
<evidence type="ECO:0000256" key="1">
    <source>
        <dbReference type="ARBA" id="ARBA00022679"/>
    </source>
</evidence>
<dbReference type="PROSITE" id="PS01066">
    <property type="entry name" value="UPP_SYNTHASE"/>
    <property type="match status" value="1"/>
</dbReference>
<comment type="cofactor">
    <cofactor evidence="2">
        <name>Mg(2+)</name>
        <dbReference type="ChEBI" id="CHEBI:18420"/>
    </cofactor>
    <text evidence="2">Binds 2 magnesium ions per subunit.</text>
</comment>
<dbReference type="InterPro" id="IPR001441">
    <property type="entry name" value="UPP_synth-like"/>
</dbReference>
<dbReference type="NCBIfam" id="TIGR00055">
    <property type="entry name" value="uppS"/>
    <property type="match status" value="1"/>
</dbReference>
<dbReference type="NCBIfam" id="NF011405">
    <property type="entry name" value="PRK14830.1"/>
    <property type="match status" value="1"/>
</dbReference>
<feature type="binding site" evidence="2">
    <location>
        <position position="205"/>
    </location>
    <ligand>
        <name>substrate</name>
    </ligand>
</feature>
<keyword evidence="1 2" id="KW-0808">Transferase</keyword>
<comment type="function">
    <text evidence="2">Catalyzes the condensation of isopentenyl diphosphate (IPP) with allylic pyrophosphates generating different type of terpenoids.</text>
</comment>
<evidence type="ECO:0000256" key="2">
    <source>
        <dbReference type="HAMAP-Rule" id="MF_01139"/>
    </source>
</evidence>
<dbReference type="GeneID" id="93210357"/>
<dbReference type="GO" id="GO:0016094">
    <property type="term" value="P:polyprenol biosynthetic process"/>
    <property type="evidence" value="ECO:0007669"/>
    <property type="project" value="TreeGrafter"/>
</dbReference>
<comment type="caution">
    <text evidence="3">The sequence shown here is derived from an EMBL/GenBank/DDBJ whole genome shotgun (WGS) entry which is preliminary data.</text>
</comment>
<feature type="binding site" evidence="2">
    <location>
        <position position="37"/>
    </location>
    <ligand>
        <name>Mg(2+)</name>
        <dbReference type="ChEBI" id="CHEBI:18420"/>
    </ligand>
</feature>
<gene>
    <name evidence="3" type="primary">uppS</name>
    <name evidence="3" type="ORF">HMPREF0091_10753</name>
</gene>
<feature type="binding site" evidence="2">
    <location>
        <position position="224"/>
    </location>
    <ligand>
        <name>Mg(2+)</name>
        <dbReference type="ChEBI" id="CHEBI:18420"/>
    </ligand>
</feature>
<feature type="binding site" evidence="2">
    <location>
        <position position="50"/>
    </location>
    <ligand>
        <name>substrate</name>
    </ligand>
</feature>